<feature type="domain" description="YTH" evidence="2">
    <location>
        <begin position="166"/>
        <end position="270"/>
    </location>
</feature>
<name>A0A922LRW5_SCHHA</name>
<dbReference type="GO" id="GO:0005654">
    <property type="term" value="C:nucleoplasm"/>
    <property type="evidence" value="ECO:0007669"/>
    <property type="project" value="TreeGrafter"/>
</dbReference>
<dbReference type="RefSeq" id="XP_051072151.1">
    <property type="nucleotide sequence ID" value="XM_051212015.1"/>
</dbReference>
<evidence type="ECO:0000256" key="1">
    <source>
        <dbReference type="SAM" id="MobiDB-lite"/>
    </source>
</evidence>
<reference evidence="3" key="1">
    <citation type="journal article" date="2012" name="Nat. Genet.">
        <title>Whole-genome sequence of Schistosoma haematobium.</title>
        <authorList>
            <person name="Young N.D."/>
            <person name="Jex A.R."/>
            <person name="Li B."/>
            <person name="Liu S."/>
            <person name="Yang L."/>
            <person name="Xiong Z."/>
            <person name="Li Y."/>
            <person name="Cantacessi C."/>
            <person name="Hall R.S."/>
            <person name="Xu X."/>
            <person name="Chen F."/>
            <person name="Wu X."/>
            <person name="Zerlotini A."/>
            <person name="Oliveira G."/>
            <person name="Hofmann A."/>
            <person name="Zhang G."/>
            <person name="Fang X."/>
            <person name="Kang Y."/>
            <person name="Campbell B.E."/>
            <person name="Loukas A."/>
            <person name="Ranganathan S."/>
            <person name="Rollinson D."/>
            <person name="Rinaldi G."/>
            <person name="Brindley P.J."/>
            <person name="Yang H."/>
            <person name="Wang J."/>
            <person name="Wang J."/>
            <person name="Gasser R.B."/>
        </authorList>
    </citation>
    <scope>NUCLEOTIDE SEQUENCE</scope>
</reference>
<dbReference type="PANTHER" id="PTHR12357:SF3">
    <property type="entry name" value="YTH DOMAIN-CONTAINING PROTEIN 1"/>
    <property type="match status" value="1"/>
</dbReference>
<dbReference type="EMBL" id="AMPZ03000002">
    <property type="protein sequence ID" value="KAH9592074.1"/>
    <property type="molecule type" value="Genomic_DNA"/>
</dbReference>
<comment type="caution">
    <text evidence="3">The sequence shown here is derived from an EMBL/GenBank/DDBJ whole genome shotgun (WGS) entry which is preliminary data.</text>
</comment>
<dbReference type="InterPro" id="IPR045168">
    <property type="entry name" value="YTH_prot"/>
</dbReference>
<dbReference type="PANTHER" id="PTHR12357">
    <property type="entry name" value="YTH YT521-B HOMOLOGY DOMAIN-CONTAINING"/>
    <property type="match status" value="1"/>
</dbReference>
<feature type="region of interest" description="Disordered" evidence="1">
    <location>
        <begin position="105"/>
        <end position="136"/>
    </location>
</feature>
<dbReference type="CTD" id="24597494"/>
<dbReference type="PROSITE" id="PS50882">
    <property type="entry name" value="YTH"/>
    <property type="match status" value="1"/>
</dbReference>
<evidence type="ECO:0000259" key="2">
    <source>
        <dbReference type="PROSITE" id="PS50882"/>
    </source>
</evidence>
<feature type="region of interest" description="Disordered" evidence="1">
    <location>
        <begin position="1"/>
        <end position="43"/>
    </location>
</feature>
<accession>A0A922LRW5</accession>
<dbReference type="Gene3D" id="3.10.590.10">
    <property type="entry name" value="ph1033 like domains"/>
    <property type="match status" value="1"/>
</dbReference>
<dbReference type="Proteomes" id="UP000471633">
    <property type="component" value="Unassembled WGS sequence"/>
</dbReference>
<dbReference type="GeneID" id="24597494"/>
<dbReference type="GO" id="GO:0000398">
    <property type="term" value="P:mRNA splicing, via spliceosome"/>
    <property type="evidence" value="ECO:0007669"/>
    <property type="project" value="TreeGrafter"/>
</dbReference>
<gene>
    <name evidence="3" type="primary">YTHDC1_1</name>
    <name evidence="3" type="ORF">MS3_00004128</name>
</gene>
<sequence>MDETGQRDWDEKSRIQDEDELLGRSDENHDLSYETHSNETGSFSEFHTAVEGFNDSEEGSGDFSINTKKSNFVKISTVTSEDVDPFEDVTAATNEITDRKTISPIEWDRVSDDESENRDELHADVPGDEFSKEEEAQNSVRFSGVRAHTCTSERGNHIDSRLFRSTKYFLIKSNNFENIEIAKSRNVWATTKGNETRLNKAFFDYNNVLLIFSVRESGRFQGFARIIASSDPRIKVDWVLSSRMSTGLLSNPFRIKWISKFVVHFSCFDC</sequence>
<reference evidence="3" key="3">
    <citation type="submission" date="2021-06" db="EMBL/GenBank/DDBJ databases">
        <title>Chromosome-level genome assembly for S. haematobium.</title>
        <authorList>
            <person name="Stroehlein A.J."/>
        </authorList>
    </citation>
    <scope>NUCLEOTIDE SEQUENCE</scope>
</reference>
<dbReference type="GO" id="GO:0000381">
    <property type="term" value="P:regulation of alternative mRNA splicing, via spliceosome"/>
    <property type="evidence" value="ECO:0007669"/>
    <property type="project" value="TreeGrafter"/>
</dbReference>
<dbReference type="GO" id="GO:0003729">
    <property type="term" value="F:mRNA binding"/>
    <property type="evidence" value="ECO:0007669"/>
    <property type="project" value="TreeGrafter"/>
</dbReference>
<evidence type="ECO:0000313" key="3">
    <source>
        <dbReference type="EMBL" id="KAH9592074.1"/>
    </source>
</evidence>
<evidence type="ECO:0000313" key="4">
    <source>
        <dbReference type="Proteomes" id="UP000471633"/>
    </source>
</evidence>
<dbReference type="AlphaFoldDB" id="A0A922LRW5"/>
<protein>
    <submittedName>
        <fullName evidence="3">YTH domain-containing protein 1, variant 3</fullName>
    </submittedName>
</protein>
<dbReference type="CDD" id="cd21134">
    <property type="entry name" value="YTH"/>
    <property type="match status" value="1"/>
</dbReference>
<keyword evidence="4" id="KW-1185">Reference proteome</keyword>
<feature type="compositionally biased region" description="Basic and acidic residues" evidence="1">
    <location>
        <begin position="1"/>
        <end position="37"/>
    </location>
</feature>
<dbReference type="Pfam" id="PF04146">
    <property type="entry name" value="YTH"/>
    <property type="match status" value="1"/>
</dbReference>
<dbReference type="GO" id="GO:1990247">
    <property type="term" value="F:N6-methyladenosine-containing RNA reader activity"/>
    <property type="evidence" value="ECO:0007669"/>
    <property type="project" value="TreeGrafter"/>
</dbReference>
<proteinExistence type="predicted"/>
<dbReference type="InterPro" id="IPR007275">
    <property type="entry name" value="YTH_domain"/>
</dbReference>
<organism evidence="3 4">
    <name type="scientific">Schistosoma haematobium</name>
    <name type="common">Blood fluke</name>
    <dbReference type="NCBI Taxonomy" id="6185"/>
    <lineage>
        <taxon>Eukaryota</taxon>
        <taxon>Metazoa</taxon>
        <taxon>Spiralia</taxon>
        <taxon>Lophotrochozoa</taxon>
        <taxon>Platyhelminthes</taxon>
        <taxon>Trematoda</taxon>
        <taxon>Digenea</taxon>
        <taxon>Strigeidida</taxon>
        <taxon>Schistosomatoidea</taxon>
        <taxon>Schistosomatidae</taxon>
        <taxon>Schistosoma</taxon>
    </lineage>
</organism>
<feature type="compositionally biased region" description="Basic and acidic residues" evidence="1">
    <location>
        <begin position="105"/>
        <end position="135"/>
    </location>
</feature>
<reference evidence="3" key="4">
    <citation type="journal article" date="2022" name="PLoS Pathog.">
        <title>Chromosome-level genome of Schistosoma haematobium underpins genome-wide explorations of molecular variation.</title>
        <authorList>
            <person name="Stroehlein A.J."/>
            <person name="Korhonen P.K."/>
            <person name="Lee V.V."/>
            <person name="Ralph S.A."/>
            <person name="Mentink-Kane M."/>
            <person name="You H."/>
            <person name="McManus D.P."/>
            <person name="Tchuente L.T."/>
            <person name="Stothard J.R."/>
            <person name="Kaur P."/>
            <person name="Dudchenko O."/>
            <person name="Aiden E.L."/>
            <person name="Yang B."/>
            <person name="Yang H."/>
            <person name="Emery A.M."/>
            <person name="Webster B.L."/>
            <person name="Brindley P.J."/>
            <person name="Rollinson D."/>
            <person name="Chang B.C.H."/>
            <person name="Gasser R.B."/>
            <person name="Young N.D."/>
        </authorList>
    </citation>
    <scope>NUCLEOTIDE SEQUENCE</scope>
</reference>
<reference evidence="3" key="2">
    <citation type="journal article" date="2019" name="Gigascience">
        <title>High-quality Schistosoma haematobium genome achieved by single-molecule and long-range sequencing.</title>
        <authorList>
            <person name="Stroehlein A.J."/>
            <person name="Korhonen P.K."/>
            <person name="Chong T.M."/>
            <person name="Lim Y.L."/>
            <person name="Chan K.G."/>
            <person name="Webster B."/>
            <person name="Rollinson D."/>
            <person name="Brindley P.J."/>
            <person name="Gasser R.B."/>
            <person name="Young N.D."/>
        </authorList>
    </citation>
    <scope>NUCLEOTIDE SEQUENCE</scope>
</reference>